<accession>A0A7W6HAR8</accession>
<protein>
    <submittedName>
        <fullName evidence="1">Uncharacterized protein</fullName>
    </submittedName>
</protein>
<comment type="caution">
    <text evidence="1">The sequence shown here is derived from an EMBL/GenBank/DDBJ whole genome shotgun (WGS) entry which is preliminary data.</text>
</comment>
<dbReference type="EMBL" id="JACIEM010000001">
    <property type="protein sequence ID" value="MBB4001627.1"/>
    <property type="molecule type" value="Genomic_DNA"/>
</dbReference>
<dbReference type="Proteomes" id="UP000588647">
    <property type="component" value="Unassembled WGS sequence"/>
</dbReference>
<gene>
    <name evidence="1" type="ORF">GGR03_000674</name>
</gene>
<dbReference type="RefSeq" id="WP_252920102.1">
    <property type="nucleotide sequence ID" value="NZ_JAAAMM010000001.1"/>
</dbReference>
<dbReference type="AlphaFoldDB" id="A0A7W6HAR8"/>
<evidence type="ECO:0000313" key="1">
    <source>
        <dbReference type="EMBL" id="MBB4001627.1"/>
    </source>
</evidence>
<organism evidence="1 2">
    <name type="scientific">Aurantimonas endophytica</name>
    <dbReference type="NCBI Taxonomy" id="1522175"/>
    <lineage>
        <taxon>Bacteria</taxon>
        <taxon>Pseudomonadati</taxon>
        <taxon>Pseudomonadota</taxon>
        <taxon>Alphaproteobacteria</taxon>
        <taxon>Hyphomicrobiales</taxon>
        <taxon>Aurantimonadaceae</taxon>
        <taxon>Aurantimonas</taxon>
    </lineage>
</organism>
<reference evidence="1 2" key="1">
    <citation type="submission" date="2020-08" db="EMBL/GenBank/DDBJ databases">
        <title>Genomic Encyclopedia of Type Strains, Phase IV (KMG-IV): sequencing the most valuable type-strain genomes for metagenomic binning, comparative biology and taxonomic classification.</title>
        <authorList>
            <person name="Goeker M."/>
        </authorList>
    </citation>
    <scope>NUCLEOTIDE SEQUENCE [LARGE SCALE GENOMIC DNA]</scope>
    <source>
        <strain evidence="1 2">DSM 103570</strain>
    </source>
</reference>
<keyword evidence="2" id="KW-1185">Reference proteome</keyword>
<proteinExistence type="predicted"/>
<evidence type="ECO:0000313" key="2">
    <source>
        <dbReference type="Proteomes" id="UP000588647"/>
    </source>
</evidence>
<sequence length="151" mass="17242">MPRAQKGRSSVQYDVRLTDWRWEYGFSVGAPLGHGLPLEPYFDNREIELFGAPIRPSGLKAEAAKIRLSFIVDLKEMIGRTPPPTIGELYLRNGLLQAYVFMPTDVLPSMLVMLTADRFKRVSILAPKLHYRTSQIQGFHFHRNIEDAIVD</sequence>
<name>A0A7W6HAR8_9HYPH</name>